<dbReference type="Gene3D" id="3.40.50.720">
    <property type="entry name" value="NAD(P)-binding Rossmann-like Domain"/>
    <property type="match status" value="2"/>
</dbReference>
<feature type="domain" description="D-isomer specific 2-hydroxyacid dehydrogenase NAD-binding" evidence="4">
    <location>
        <begin position="147"/>
        <end position="289"/>
    </location>
</feature>
<dbReference type="Pfam" id="PF02826">
    <property type="entry name" value="2-Hacid_dh_C"/>
    <property type="match status" value="1"/>
</dbReference>
<dbReference type="InterPro" id="IPR006140">
    <property type="entry name" value="D-isomer_DH_NAD-bd"/>
</dbReference>
<dbReference type="GO" id="GO:0016491">
    <property type="term" value="F:oxidoreductase activity"/>
    <property type="evidence" value="ECO:0007669"/>
    <property type="project" value="UniProtKB-KW"/>
</dbReference>
<keyword evidence="2" id="KW-0520">NAD</keyword>
<gene>
    <name evidence="5" type="ORF">EV385_3484</name>
</gene>
<feature type="region of interest" description="Disordered" evidence="3">
    <location>
        <begin position="117"/>
        <end position="142"/>
    </location>
</feature>
<evidence type="ECO:0000313" key="6">
    <source>
        <dbReference type="Proteomes" id="UP000292564"/>
    </source>
</evidence>
<dbReference type="PANTHER" id="PTHR43333:SF1">
    <property type="entry name" value="D-ISOMER SPECIFIC 2-HYDROXYACID DEHYDROGENASE NAD-BINDING DOMAIN-CONTAINING PROTEIN"/>
    <property type="match status" value="1"/>
</dbReference>
<dbReference type="PANTHER" id="PTHR43333">
    <property type="entry name" value="2-HACID_DH_C DOMAIN-CONTAINING PROTEIN"/>
    <property type="match status" value="1"/>
</dbReference>
<evidence type="ECO:0000256" key="2">
    <source>
        <dbReference type="ARBA" id="ARBA00023027"/>
    </source>
</evidence>
<organism evidence="5 6">
    <name type="scientific">Krasilnikovia cinnamomea</name>
    <dbReference type="NCBI Taxonomy" id="349313"/>
    <lineage>
        <taxon>Bacteria</taxon>
        <taxon>Bacillati</taxon>
        <taxon>Actinomycetota</taxon>
        <taxon>Actinomycetes</taxon>
        <taxon>Micromonosporales</taxon>
        <taxon>Micromonosporaceae</taxon>
        <taxon>Krasilnikovia</taxon>
    </lineage>
</organism>
<comment type="caution">
    <text evidence="5">The sequence shown here is derived from an EMBL/GenBank/DDBJ whole genome shotgun (WGS) entry which is preliminary data.</text>
</comment>
<feature type="compositionally biased region" description="Pro residues" evidence="3">
    <location>
        <begin position="124"/>
        <end position="136"/>
    </location>
</feature>
<evidence type="ECO:0000259" key="4">
    <source>
        <dbReference type="Pfam" id="PF02826"/>
    </source>
</evidence>
<evidence type="ECO:0000256" key="3">
    <source>
        <dbReference type="SAM" id="MobiDB-lite"/>
    </source>
</evidence>
<dbReference type="Proteomes" id="UP000292564">
    <property type="component" value="Unassembled WGS sequence"/>
</dbReference>
<protein>
    <submittedName>
        <fullName evidence="5">Phosphoglycerate dehydrogenase-like enzyme</fullName>
    </submittedName>
</protein>
<name>A0A4Q7ZM05_9ACTN</name>
<dbReference type="EMBL" id="SHKY01000001">
    <property type="protein sequence ID" value="RZU51651.1"/>
    <property type="molecule type" value="Genomic_DNA"/>
</dbReference>
<proteinExistence type="predicted"/>
<dbReference type="AlphaFoldDB" id="A0A4Q7ZM05"/>
<dbReference type="GO" id="GO:0051287">
    <property type="term" value="F:NAD binding"/>
    <property type="evidence" value="ECO:0007669"/>
    <property type="project" value="InterPro"/>
</dbReference>
<dbReference type="SUPFAM" id="SSF51735">
    <property type="entry name" value="NAD(P)-binding Rossmann-fold domains"/>
    <property type="match status" value="1"/>
</dbReference>
<keyword evidence="1" id="KW-0560">Oxidoreductase</keyword>
<keyword evidence="6" id="KW-1185">Reference proteome</keyword>
<evidence type="ECO:0000313" key="5">
    <source>
        <dbReference type="EMBL" id="RZU51651.1"/>
    </source>
</evidence>
<evidence type="ECO:0000256" key="1">
    <source>
        <dbReference type="ARBA" id="ARBA00023002"/>
    </source>
</evidence>
<dbReference type="InterPro" id="IPR036291">
    <property type="entry name" value="NAD(P)-bd_dom_sf"/>
</dbReference>
<reference evidence="5 6" key="1">
    <citation type="submission" date="2019-02" db="EMBL/GenBank/DDBJ databases">
        <title>Sequencing the genomes of 1000 actinobacteria strains.</title>
        <authorList>
            <person name="Klenk H.-P."/>
        </authorList>
    </citation>
    <scope>NUCLEOTIDE SEQUENCE [LARGE SCALE GENOMIC DNA]</scope>
    <source>
        <strain evidence="5 6">DSM 45162</strain>
    </source>
</reference>
<accession>A0A4Q7ZM05</accession>
<sequence>MSVVLASGLTTAQSTVTADMLTASLGTSVELVPWHAGSLDGAALILAPHEWSSGERRAALSAADWSWVHLTSAGVDFIDDAAWPTDRLLTRSWQCYAAPVAEYAVHAVLSHEWGDTPPWTAPETRPPADPNRPPVPASVSAGRPRGMWGCTVGVAGWGEVGRRIGRTLAGFGAEIRVLRRSRTAVGRAEPGIEFTTDLDRLLDCEHLVIALPLTPRTHRMFDAAALSRARPGLHLVNVSRAELIDQDGLAELCARGDLAATLDVTDPEPLPPTHPLRTIPSVRLSPHVAWRSRLSDVAFVADFVAVWRALAGGGPVPGVVGAGAADRARHMVVTNTKVGSLG</sequence>